<evidence type="ECO:0000256" key="1">
    <source>
        <dbReference type="SAM" id="Phobius"/>
    </source>
</evidence>
<gene>
    <name evidence="2" type="ORF">WAE58_26105</name>
</gene>
<proteinExistence type="predicted"/>
<reference evidence="2 3" key="1">
    <citation type="submission" date="2024-03" db="EMBL/GenBank/DDBJ databases">
        <title>Sequence of Lycoming College Course Isolates.</title>
        <authorList>
            <person name="Plotts O."/>
            <person name="Newman J."/>
        </authorList>
    </citation>
    <scope>NUCLEOTIDE SEQUENCE [LARGE SCALE GENOMIC DNA]</scope>
    <source>
        <strain evidence="2 3">CJB-3</strain>
    </source>
</reference>
<dbReference type="Proteomes" id="UP001378956">
    <property type="component" value="Unassembled WGS sequence"/>
</dbReference>
<accession>A0ABU8NUN3</accession>
<feature type="transmembrane region" description="Helical" evidence="1">
    <location>
        <begin position="115"/>
        <end position="133"/>
    </location>
</feature>
<dbReference type="EMBL" id="JBBEUB010000019">
    <property type="protein sequence ID" value="MEJ2905947.1"/>
    <property type="molecule type" value="Genomic_DNA"/>
</dbReference>
<evidence type="ECO:0000313" key="2">
    <source>
        <dbReference type="EMBL" id="MEJ2905947.1"/>
    </source>
</evidence>
<keyword evidence="3" id="KW-1185">Reference proteome</keyword>
<organism evidence="2 3">
    <name type="scientific">Pedobacter panaciterrae</name>
    <dbReference type="NCBI Taxonomy" id="363849"/>
    <lineage>
        <taxon>Bacteria</taxon>
        <taxon>Pseudomonadati</taxon>
        <taxon>Bacteroidota</taxon>
        <taxon>Sphingobacteriia</taxon>
        <taxon>Sphingobacteriales</taxon>
        <taxon>Sphingobacteriaceae</taxon>
        <taxon>Pedobacter</taxon>
    </lineage>
</organism>
<feature type="transmembrane region" description="Helical" evidence="1">
    <location>
        <begin position="64"/>
        <end position="82"/>
    </location>
</feature>
<keyword evidence="1" id="KW-0812">Transmembrane</keyword>
<evidence type="ECO:0000313" key="3">
    <source>
        <dbReference type="Proteomes" id="UP001378956"/>
    </source>
</evidence>
<feature type="transmembrane region" description="Helical" evidence="1">
    <location>
        <begin position="88"/>
        <end position="108"/>
    </location>
</feature>
<keyword evidence="1" id="KW-1133">Transmembrane helix</keyword>
<dbReference type="RefSeq" id="WP_172659292.1">
    <property type="nucleotide sequence ID" value="NZ_CBFGNQ010000038.1"/>
</dbReference>
<sequence>MEYHTNSCPCCNNKHESDDLFCNGCGFPLKGTQQEQDFFYSERNAKEIDLSDLNNNVESARKSLYWIAGLSVISFFVGYFTAKNEQDKFAILFTSVILIGAFLAFGVWSKTKPTAAMISGLSLYVIIHVINAIVDPVTIFSGIILKVIIIVYLIKGIRSVLEVDKLKKELNIN</sequence>
<name>A0ABU8NUN3_9SPHI</name>
<comment type="caution">
    <text evidence="2">The sequence shown here is derived from an EMBL/GenBank/DDBJ whole genome shotgun (WGS) entry which is preliminary data.</text>
</comment>
<protein>
    <submittedName>
        <fullName evidence="2">Zinc ribbon domain-containing protein</fullName>
    </submittedName>
</protein>
<feature type="transmembrane region" description="Helical" evidence="1">
    <location>
        <begin position="139"/>
        <end position="157"/>
    </location>
</feature>
<keyword evidence="1" id="KW-0472">Membrane</keyword>